<evidence type="ECO:0000256" key="3">
    <source>
        <dbReference type="ARBA" id="ARBA00022519"/>
    </source>
</evidence>
<dbReference type="EMBL" id="SLZQ01000008">
    <property type="protein sequence ID" value="TCS36093.1"/>
    <property type="molecule type" value="Genomic_DNA"/>
</dbReference>
<keyword evidence="6" id="KW-0346">Stress response</keyword>
<evidence type="ECO:0000256" key="7">
    <source>
        <dbReference type="ARBA" id="ARBA00023136"/>
    </source>
</evidence>
<keyword evidence="7 10" id="KW-0472">Membrane</keyword>
<comment type="caution">
    <text evidence="12">The sequence shown here is derived from an EMBL/GenBank/DDBJ whole genome shotgun (WGS) entry which is preliminary data.</text>
</comment>
<dbReference type="GO" id="GO:0071470">
    <property type="term" value="P:cellular response to osmotic stress"/>
    <property type="evidence" value="ECO:0007669"/>
    <property type="project" value="InterPro"/>
</dbReference>
<reference evidence="12 13" key="1">
    <citation type="submission" date="2019-03" db="EMBL/GenBank/DDBJ databases">
        <title>Genomic Encyclopedia of Type Strains, Phase IV (KMG-IV): sequencing the most valuable type-strain genomes for metagenomic binning, comparative biology and taxonomic classification.</title>
        <authorList>
            <person name="Goeker M."/>
        </authorList>
    </citation>
    <scope>NUCLEOTIDE SEQUENCE [LARGE SCALE GENOMIC DNA]</scope>
    <source>
        <strain evidence="12 13">DSM 7445</strain>
    </source>
</reference>
<evidence type="ECO:0000256" key="1">
    <source>
        <dbReference type="ARBA" id="ARBA00004429"/>
    </source>
</evidence>
<dbReference type="FunFam" id="2.30.30.60:FF:000002">
    <property type="entry name" value="Mechanosensitive ion channel family protein"/>
    <property type="match status" value="1"/>
</dbReference>
<dbReference type="Pfam" id="PF00924">
    <property type="entry name" value="MS_channel_2nd"/>
    <property type="match status" value="1"/>
</dbReference>
<sequence length="421" mass="46558">MTFPFLADLEPWAQATLGLLLLAVLAFSARLILQGLLTRVFTRLAVRLQTGWVGMLLNNRLPQRLAQVVPSLVVQVGIVAVPYLPQNAVTVIRNVAVALTVLHLLRVLYAVLDAVRDGYESTDNSQGGQRRSVKSFIQLGKLLLGLLGGIVIVAALIDRSPLILLSGLGAMSAVLMLVFKDTILSFTAGVQLTSNDLLRVGDWIEMPQVGADGSVIDIALHTVKVQNWDMTITSIPTWRLMSESYKNWRGMSQSGGRRIKRSLRLDVASVHFLDDSEIRRLARIELLRPYLEEKMLHLTQTNAGLRRKLGDQSAEPANLRRLTNIGTFRAYVGAYLKANANIRQDMTLMVRTLEPTSEGIPLELYCFTATTAWAIYEGIQGDIFDHLLAILPEFGLKLYQHPSGNDIRLGLWGGAQDLARA</sequence>
<feature type="transmembrane region" description="Helical" evidence="10">
    <location>
        <begin position="162"/>
        <end position="179"/>
    </location>
</feature>
<dbReference type="GO" id="GO:0005886">
    <property type="term" value="C:plasma membrane"/>
    <property type="evidence" value="ECO:0007669"/>
    <property type="project" value="UniProtKB-SubCell"/>
</dbReference>
<evidence type="ECO:0000256" key="4">
    <source>
        <dbReference type="ARBA" id="ARBA00022692"/>
    </source>
</evidence>
<proteinExistence type="predicted"/>
<keyword evidence="5 10" id="KW-1133">Transmembrane helix</keyword>
<dbReference type="InterPro" id="IPR006685">
    <property type="entry name" value="MscS_channel_2nd"/>
</dbReference>
<organism evidence="12 13">
    <name type="scientific">Paucimonas lemoignei</name>
    <name type="common">Pseudomonas lemoignei</name>
    <dbReference type="NCBI Taxonomy" id="29443"/>
    <lineage>
        <taxon>Bacteria</taxon>
        <taxon>Pseudomonadati</taxon>
        <taxon>Pseudomonadota</taxon>
        <taxon>Betaproteobacteria</taxon>
        <taxon>Burkholderiales</taxon>
        <taxon>Burkholderiaceae</taxon>
        <taxon>Paucimonas</taxon>
    </lineage>
</organism>
<feature type="transmembrane region" description="Helical" evidence="10">
    <location>
        <begin position="12"/>
        <end position="33"/>
    </location>
</feature>
<dbReference type="InterPro" id="IPR010920">
    <property type="entry name" value="LSM_dom_sf"/>
</dbReference>
<dbReference type="InterPro" id="IPR023408">
    <property type="entry name" value="MscS_beta-dom_sf"/>
</dbReference>
<evidence type="ECO:0000313" key="13">
    <source>
        <dbReference type="Proteomes" id="UP000295382"/>
    </source>
</evidence>
<keyword evidence="13" id="KW-1185">Reference proteome</keyword>
<evidence type="ECO:0000259" key="11">
    <source>
        <dbReference type="Pfam" id="PF00924"/>
    </source>
</evidence>
<dbReference type="Gene3D" id="2.30.30.60">
    <property type="match status" value="1"/>
</dbReference>
<keyword evidence="4 10" id="KW-0812">Transmembrane</keyword>
<dbReference type="RefSeq" id="WP_243656782.1">
    <property type="nucleotide sequence ID" value="NZ_SLZQ01000008.1"/>
</dbReference>
<keyword evidence="3" id="KW-0997">Cell inner membrane</keyword>
<keyword evidence="2" id="KW-1003">Cell membrane</keyword>
<protein>
    <recommendedName>
        <fullName evidence="8">Mechanosensing system component YbdG</fullName>
    </recommendedName>
    <alternativeName>
        <fullName evidence="9">Mechanosensitive channel homolog YbdG</fullName>
    </alternativeName>
</protein>
<dbReference type="PANTHER" id="PTHR30414">
    <property type="entry name" value="MINICONDUCTANCE MECHANOSENSITIVE CHANNEL YBDG"/>
    <property type="match status" value="1"/>
</dbReference>
<name>A0A4R3HUD1_PAULE</name>
<feature type="domain" description="Mechanosensitive ion channel MscS" evidence="11">
    <location>
        <begin position="181"/>
        <end position="249"/>
    </location>
</feature>
<dbReference type="Proteomes" id="UP000295382">
    <property type="component" value="Unassembled WGS sequence"/>
</dbReference>
<evidence type="ECO:0000256" key="6">
    <source>
        <dbReference type="ARBA" id="ARBA00023016"/>
    </source>
</evidence>
<evidence type="ECO:0000256" key="9">
    <source>
        <dbReference type="ARBA" id="ARBA00093659"/>
    </source>
</evidence>
<evidence type="ECO:0000256" key="5">
    <source>
        <dbReference type="ARBA" id="ARBA00022989"/>
    </source>
</evidence>
<feature type="transmembrane region" description="Helical" evidence="10">
    <location>
        <begin position="136"/>
        <end position="156"/>
    </location>
</feature>
<comment type="subcellular location">
    <subcellularLocation>
        <location evidence="1">Cell inner membrane</location>
        <topology evidence="1">Multi-pass membrane protein</topology>
    </subcellularLocation>
</comment>
<evidence type="ECO:0000256" key="2">
    <source>
        <dbReference type="ARBA" id="ARBA00022475"/>
    </source>
</evidence>
<evidence type="ECO:0000256" key="8">
    <source>
        <dbReference type="ARBA" id="ARBA00093630"/>
    </source>
</evidence>
<gene>
    <name evidence="12" type="ORF">EDC30_108157</name>
</gene>
<dbReference type="GO" id="GO:0008381">
    <property type="term" value="F:mechanosensitive monoatomic ion channel activity"/>
    <property type="evidence" value="ECO:0007669"/>
    <property type="project" value="InterPro"/>
</dbReference>
<dbReference type="PANTHER" id="PTHR30414:SF0">
    <property type="entry name" value="MINICONDUCTANCE MECHANOSENSITIVE CHANNEL YBDG"/>
    <property type="match status" value="1"/>
</dbReference>
<accession>A0A4R3HUD1</accession>
<dbReference type="InterPro" id="IPR030192">
    <property type="entry name" value="YbdG"/>
</dbReference>
<evidence type="ECO:0000256" key="10">
    <source>
        <dbReference type="SAM" id="Phobius"/>
    </source>
</evidence>
<dbReference type="SUPFAM" id="SSF50182">
    <property type="entry name" value="Sm-like ribonucleoproteins"/>
    <property type="match status" value="1"/>
</dbReference>
<dbReference type="AlphaFoldDB" id="A0A4R3HUD1"/>
<evidence type="ECO:0000313" key="12">
    <source>
        <dbReference type="EMBL" id="TCS36093.1"/>
    </source>
</evidence>